<dbReference type="PROSITE" id="PS51257">
    <property type="entry name" value="PROKAR_LIPOPROTEIN"/>
    <property type="match status" value="1"/>
</dbReference>
<dbReference type="CDD" id="cd00229">
    <property type="entry name" value="SGNH_hydrolase"/>
    <property type="match status" value="1"/>
</dbReference>
<dbReference type="InterPro" id="IPR036514">
    <property type="entry name" value="SGNH_hydro_sf"/>
</dbReference>
<dbReference type="SUPFAM" id="SSF52266">
    <property type="entry name" value="SGNH hydrolase"/>
    <property type="match status" value="1"/>
</dbReference>
<accession>A0A518C0K7</accession>
<dbReference type="AlphaFoldDB" id="A0A518C0K7"/>
<dbReference type="InterPro" id="IPR013830">
    <property type="entry name" value="SGNH_hydro"/>
</dbReference>
<dbReference type="InterPro" id="IPR018247">
    <property type="entry name" value="EF_Hand_1_Ca_BS"/>
</dbReference>
<dbReference type="GO" id="GO:0016788">
    <property type="term" value="F:hydrolase activity, acting on ester bonds"/>
    <property type="evidence" value="ECO:0007669"/>
    <property type="project" value="UniProtKB-ARBA"/>
</dbReference>
<evidence type="ECO:0000259" key="1">
    <source>
        <dbReference type="Pfam" id="PF13472"/>
    </source>
</evidence>
<dbReference type="RefSeq" id="WP_145446901.1">
    <property type="nucleotide sequence ID" value="NZ_CP036280.1"/>
</dbReference>
<dbReference type="InterPro" id="IPR036439">
    <property type="entry name" value="Dockerin_dom_sf"/>
</dbReference>
<dbReference type="EMBL" id="CP036280">
    <property type="protein sequence ID" value="QDU72739.1"/>
    <property type="molecule type" value="Genomic_DNA"/>
</dbReference>
<organism evidence="2 3">
    <name type="scientific">Mucisphaera calidilacus</name>
    <dbReference type="NCBI Taxonomy" id="2527982"/>
    <lineage>
        <taxon>Bacteria</taxon>
        <taxon>Pseudomonadati</taxon>
        <taxon>Planctomycetota</taxon>
        <taxon>Phycisphaerae</taxon>
        <taxon>Phycisphaerales</taxon>
        <taxon>Phycisphaeraceae</taxon>
        <taxon>Mucisphaera</taxon>
    </lineage>
</organism>
<dbReference type="Proteomes" id="UP000320386">
    <property type="component" value="Chromosome"/>
</dbReference>
<dbReference type="Gene3D" id="1.10.1330.10">
    <property type="entry name" value="Dockerin domain"/>
    <property type="match status" value="1"/>
</dbReference>
<gene>
    <name evidence="2" type="ORF">Pan265_26130</name>
</gene>
<name>A0A518C0K7_9BACT</name>
<dbReference type="Gene3D" id="3.40.50.1110">
    <property type="entry name" value="SGNH hydrolase"/>
    <property type="match status" value="1"/>
</dbReference>
<feature type="domain" description="SGNH hydrolase-type esterase" evidence="1">
    <location>
        <begin position="268"/>
        <end position="429"/>
    </location>
</feature>
<dbReference type="Pfam" id="PF13472">
    <property type="entry name" value="Lipase_GDSL_2"/>
    <property type="match status" value="1"/>
</dbReference>
<dbReference type="KEGG" id="mcad:Pan265_26130"/>
<evidence type="ECO:0000313" key="2">
    <source>
        <dbReference type="EMBL" id="QDU72739.1"/>
    </source>
</evidence>
<sequence length="580" mass="62825">MIDSRLLIMSGCLVFSCVLGRHAAAYPTYAEVPYRFTQNPEVFDALFASAYMDTVRLSVIGDSQETSPGGAGAVVIPRLGYEFYQRYGNIPETQVASYSSYGGGGSVAAEMLLRNGAASPTPSQGRLSSHQVLPGMNVRAHSTKRYFSNINGQAYGQLTGLLPSGEFVSSGVKLPDDVMMFDVSGEIRAEVFAGTHPDSGGLAYAARPVDGSMSYFAPVTTSGELEMGLATETYAVRSAMTEPLDFDDKTYMAVELYGTDDDRLTDIVGMRYVNMHRPEGVVVSDLSVGGYATGTFLSRHDEAGAMYAALGFDAAVITLSANDGGFGVETDQYRVNLEQMIDRLRSWQGDSDYPVILITDPDRIELSAEERAYYDQHAGVHYEIARSMSNVMSVNLRRTLAEAYWSVDSPYFDVYSNDGVHYTAEGARLVASAMSAGILGESWRFEFEIPGDADFSGVIDGDDLPLLDYLIAEGEPAVDLNGDQMLDVLDRLVWLTEYLGVRAGDSNLDFQVDLVDLSELAGSFGGSGMWEQGDFNGDGVVDLLDLSLLAQNFDQPASVPAPSVAAVLGVLWLSSRMRQR</sequence>
<dbReference type="PROSITE" id="PS00018">
    <property type="entry name" value="EF_HAND_1"/>
    <property type="match status" value="1"/>
</dbReference>
<evidence type="ECO:0000313" key="3">
    <source>
        <dbReference type="Proteomes" id="UP000320386"/>
    </source>
</evidence>
<protein>
    <recommendedName>
        <fullName evidence="1">SGNH hydrolase-type esterase domain-containing protein</fullName>
    </recommendedName>
</protein>
<proteinExistence type="predicted"/>
<dbReference type="OrthoDB" id="276481at2"/>
<dbReference type="GO" id="GO:0000272">
    <property type="term" value="P:polysaccharide catabolic process"/>
    <property type="evidence" value="ECO:0007669"/>
    <property type="project" value="InterPro"/>
</dbReference>
<dbReference type="SUPFAM" id="SSF63446">
    <property type="entry name" value="Type I dockerin domain"/>
    <property type="match status" value="1"/>
</dbReference>
<keyword evidence="3" id="KW-1185">Reference proteome</keyword>
<reference evidence="2 3" key="1">
    <citation type="submission" date="2019-02" db="EMBL/GenBank/DDBJ databases">
        <title>Deep-cultivation of Planctomycetes and their phenomic and genomic characterization uncovers novel biology.</title>
        <authorList>
            <person name="Wiegand S."/>
            <person name="Jogler M."/>
            <person name="Boedeker C."/>
            <person name="Pinto D."/>
            <person name="Vollmers J."/>
            <person name="Rivas-Marin E."/>
            <person name="Kohn T."/>
            <person name="Peeters S.H."/>
            <person name="Heuer A."/>
            <person name="Rast P."/>
            <person name="Oberbeckmann S."/>
            <person name="Bunk B."/>
            <person name="Jeske O."/>
            <person name="Meyerdierks A."/>
            <person name="Storesund J.E."/>
            <person name="Kallscheuer N."/>
            <person name="Luecker S."/>
            <person name="Lage O.M."/>
            <person name="Pohl T."/>
            <person name="Merkel B.J."/>
            <person name="Hornburger P."/>
            <person name="Mueller R.-W."/>
            <person name="Bruemmer F."/>
            <person name="Labrenz M."/>
            <person name="Spormann A.M."/>
            <person name="Op den Camp H."/>
            <person name="Overmann J."/>
            <person name="Amann R."/>
            <person name="Jetten M.S.M."/>
            <person name="Mascher T."/>
            <person name="Medema M.H."/>
            <person name="Devos D.P."/>
            <person name="Kaster A.-K."/>
            <person name="Ovreas L."/>
            <person name="Rohde M."/>
            <person name="Galperin M.Y."/>
            <person name="Jogler C."/>
        </authorList>
    </citation>
    <scope>NUCLEOTIDE SEQUENCE [LARGE SCALE GENOMIC DNA]</scope>
    <source>
        <strain evidence="2 3">Pan265</strain>
    </source>
</reference>